<dbReference type="RefSeq" id="XP_062681577.1">
    <property type="nucleotide sequence ID" value="XM_062826791.1"/>
</dbReference>
<protein>
    <submittedName>
        <fullName evidence="2">Uncharacterized protein</fullName>
    </submittedName>
</protein>
<comment type="caution">
    <text evidence="2">The sequence shown here is derived from an EMBL/GenBank/DDBJ whole genome shotgun (WGS) entry which is preliminary data.</text>
</comment>
<evidence type="ECO:0000313" key="2">
    <source>
        <dbReference type="EMBL" id="KAK3344964.1"/>
    </source>
</evidence>
<gene>
    <name evidence="2" type="ORF">B0H65DRAFT_465109</name>
</gene>
<dbReference type="EMBL" id="JAUEPP010000004">
    <property type="protein sequence ID" value="KAK3344964.1"/>
    <property type="molecule type" value="Genomic_DNA"/>
</dbReference>
<evidence type="ECO:0000313" key="3">
    <source>
        <dbReference type="Proteomes" id="UP001278500"/>
    </source>
</evidence>
<reference evidence="2" key="1">
    <citation type="journal article" date="2023" name="Mol. Phylogenet. Evol.">
        <title>Genome-scale phylogeny and comparative genomics of the fungal order Sordariales.</title>
        <authorList>
            <person name="Hensen N."/>
            <person name="Bonometti L."/>
            <person name="Westerberg I."/>
            <person name="Brannstrom I.O."/>
            <person name="Guillou S."/>
            <person name="Cros-Aarteil S."/>
            <person name="Calhoun S."/>
            <person name="Haridas S."/>
            <person name="Kuo A."/>
            <person name="Mondo S."/>
            <person name="Pangilinan J."/>
            <person name="Riley R."/>
            <person name="LaButti K."/>
            <person name="Andreopoulos B."/>
            <person name="Lipzen A."/>
            <person name="Chen C."/>
            <person name="Yan M."/>
            <person name="Daum C."/>
            <person name="Ng V."/>
            <person name="Clum A."/>
            <person name="Steindorff A."/>
            <person name="Ohm R.A."/>
            <person name="Martin F."/>
            <person name="Silar P."/>
            <person name="Natvig D.O."/>
            <person name="Lalanne C."/>
            <person name="Gautier V."/>
            <person name="Ament-Velasquez S.L."/>
            <person name="Kruys A."/>
            <person name="Hutchinson M.I."/>
            <person name="Powell A.J."/>
            <person name="Barry K."/>
            <person name="Miller A.N."/>
            <person name="Grigoriev I.V."/>
            <person name="Debuchy R."/>
            <person name="Gladieux P."/>
            <person name="Hiltunen Thoren M."/>
            <person name="Johannesson H."/>
        </authorList>
    </citation>
    <scope>NUCLEOTIDE SEQUENCE</scope>
    <source>
        <strain evidence="2">CBS 560.94</strain>
    </source>
</reference>
<dbReference type="AlphaFoldDB" id="A0AAE0JFZ3"/>
<evidence type="ECO:0000256" key="1">
    <source>
        <dbReference type="SAM" id="MobiDB-lite"/>
    </source>
</evidence>
<accession>A0AAE0JFZ3</accession>
<feature type="compositionally biased region" description="Polar residues" evidence="1">
    <location>
        <begin position="30"/>
        <end position="43"/>
    </location>
</feature>
<keyword evidence="3" id="KW-1185">Reference proteome</keyword>
<dbReference type="GeneID" id="87863945"/>
<proteinExistence type="predicted"/>
<organism evidence="2 3">
    <name type="scientific">Neurospora tetraspora</name>
    <dbReference type="NCBI Taxonomy" id="94610"/>
    <lineage>
        <taxon>Eukaryota</taxon>
        <taxon>Fungi</taxon>
        <taxon>Dikarya</taxon>
        <taxon>Ascomycota</taxon>
        <taxon>Pezizomycotina</taxon>
        <taxon>Sordariomycetes</taxon>
        <taxon>Sordariomycetidae</taxon>
        <taxon>Sordariales</taxon>
        <taxon>Sordariaceae</taxon>
        <taxon>Neurospora</taxon>
    </lineage>
</organism>
<sequence>MADGGPSPLTPGVPAGMDALSVADGFETPDTPSKSTFGGNTASSKKRKTAAGQTDADAILMEETPAKKKAVRKPRMTAKQKAEAAKAEAAAAGHVSSDYIVVGMDEDGVSQVEEAVIDPCEI</sequence>
<dbReference type="Proteomes" id="UP001278500">
    <property type="component" value="Unassembled WGS sequence"/>
</dbReference>
<name>A0AAE0JFZ3_9PEZI</name>
<feature type="region of interest" description="Disordered" evidence="1">
    <location>
        <begin position="1"/>
        <end position="75"/>
    </location>
</feature>
<reference evidence="2" key="2">
    <citation type="submission" date="2023-06" db="EMBL/GenBank/DDBJ databases">
        <authorList>
            <consortium name="Lawrence Berkeley National Laboratory"/>
            <person name="Haridas S."/>
            <person name="Hensen N."/>
            <person name="Bonometti L."/>
            <person name="Westerberg I."/>
            <person name="Brannstrom I.O."/>
            <person name="Guillou S."/>
            <person name="Cros-Aarteil S."/>
            <person name="Calhoun S."/>
            <person name="Kuo A."/>
            <person name="Mondo S."/>
            <person name="Pangilinan J."/>
            <person name="Riley R."/>
            <person name="Labutti K."/>
            <person name="Andreopoulos B."/>
            <person name="Lipzen A."/>
            <person name="Chen C."/>
            <person name="Yanf M."/>
            <person name="Daum C."/>
            <person name="Ng V."/>
            <person name="Clum A."/>
            <person name="Steindorff A."/>
            <person name="Ohm R."/>
            <person name="Martin F."/>
            <person name="Silar P."/>
            <person name="Natvig D."/>
            <person name="Lalanne C."/>
            <person name="Gautier V."/>
            <person name="Ament-Velasquez S.L."/>
            <person name="Kruys A."/>
            <person name="Hutchinson M.I."/>
            <person name="Powell A.J."/>
            <person name="Barry K."/>
            <person name="Miller A.N."/>
            <person name="Grigoriev I.V."/>
            <person name="Debuchy R."/>
            <person name="Gladieux P."/>
            <person name="Thoren M.H."/>
            <person name="Johannesson H."/>
        </authorList>
    </citation>
    <scope>NUCLEOTIDE SEQUENCE</scope>
    <source>
        <strain evidence="2">CBS 560.94</strain>
    </source>
</reference>